<dbReference type="PROSITE" id="PS51257">
    <property type="entry name" value="PROKAR_LIPOPROTEIN"/>
    <property type="match status" value="1"/>
</dbReference>
<gene>
    <name evidence="2" type="ORF">ELQ94_01445</name>
</gene>
<reference evidence="2 3" key="1">
    <citation type="submission" date="2018-12" db="EMBL/GenBank/DDBJ databases">
        <authorList>
            <person name="Li F."/>
        </authorList>
    </citation>
    <scope>NUCLEOTIDE SEQUENCE [LARGE SCALE GENOMIC DNA]</scope>
    <source>
        <strain evidence="2 3">EGI 6500705</strain>
    </source>
</reference>
<feature type="chain" id="PRO_5039257729" description="Lipoprotein" evidence="1">
    <location>
        <begin position="28"/>
        <end position="294"/>
    </location>
</feature>
<keyword evidence="3" id="KW-1185">Reference proteome</keyword>
<accession>A0A3S0XQG3</accession>
<dbReference type="Proteomes" id="UP000274909">
    <property type="component" value="Unassembled WGS sequence"/>
</dbReference>
<sequence length="294" mass="30391">MRGRARLLAAGALAVVVVAGVSGCATEEVDGEAHADTAARQQFLATTFEERMAAATEQFSSGSDLAGLEYVSILGGADEFDLTREVTLVGEPATVVVRESSSREGDTIDLYHEGGSDTDFLLLGSMFSELSPTLWTEVPTVIGAEDDPCLLPASRIFCGATAALAAEEGNEAPIYDLSTDDAGVSRISVTTSLANLAAQAGTLALPSGLVDAETVDEGSVATITIQSDAEGAFTALELSAPLGGESGRLLVGFESTGAVDEDEVPAAPSPFDVTTIDASDVDAFYEEIQRLRDE</sequence>
<comment type="caution">
    <text evidence="2">The sequence shown here is derived from an EMBL/GenBank/DDBJ whole genome shotgun (WGS) entry which is preliminary data.</text>
</comment>
<protein>
    <recommendedName>
        <fullName evidence="4">Lipoprotein</fullName>
    </recommendedName>
</protein>
<evidence type="ECO:0000313" key="2">
    <source>
        <dbReference type="EMBL" id="RUR03246.1"/>
    </source>
</evidence>
<dbReference type="EMBL" id="RZGZ01000001">
    <property type="protein sequence ID" value="RUR03246.1"/>
    <property type="molecule type" value="Genomic_DNA"/>
</dbReference>
<dbReference type="OrthoDB" id="5103132at2"/>
<evidence type="ECO:0000313" key="3">
    <source>
        <dbReference type="Proteomes" id="UP000274909"/>
    </source>
</evidence>
<organism evidence="2 3">
    <name type="scientific">Labedella endophytica</name>
    <dbReference type="NCBI Taxonomy" id="1523160"/>
    <lineage>
        <taxon>Bacteria</taxon>
        <taxon>Bacillati</taxon>
        <taxon>Actinomycetota</taxon>
        <taxon>Actinomycetes</taxon>
        <taxon>Micrococcales</taxon>
        <taxon>Microbacteriaceae</taxon>
        <taxon>Labedella</taxon>
    </lineage>
</organism>
<evidence type="ECO:0008006" key="4">
    <source>
        <dbReference type="Google" id="ProtNLM"/>
    </source>
</evidence>
<dbReference type="AlphaFoldDB" id="A0A3S0XQG3"/>
<dbReference type="RefSeq" id="WP_127046444.1">
    <property type="nucleotide sequence ID" value="NZ_RZGZ01000001.1"/>
</dbReference>
<evidence type="ECO:0000256" key="1">
    <source>
        <dbReference type="SAM" id="SignalP"/>
    </source>
</evidence>
<proteinExistence type="predicted"/>
<name>A0A3S0XQG3_9MICO</name>
<keyword evidence="1" id="KW-0732">Signal</keyword>
<feature type="signal peptide" evidence="1">
    <location>
        <begin position="1"/>
        <end position="27"/>
    </location>
</feature>